<reference evidence="3 4" key="1">
    <citation type="journal article" date="2023" name="Plant Biotechnol. J.">
        <title>Chromosome-level wild Hevea brasiliensis genome provides new tools for genomic-assisted breeding and valuable loci to elevate rubber yield.</title>
        <authorList>
            <person name="Cheng H."/>
            <person name="Song X."/>
            <person name="Hu Y."/>
            <person name="Wu T."/>
            <person name="Yang Q."/>
            <person name="An Z."/>
            <person name="Feng S."/>
            <person name="Deng Z."/>
            <person name="Wu W."/>
            <person name="Zeng X."/>
            <person name="Tu M."/>
            <person name="Wang X."/>
            <person name="Huang H."/>
        </authorList>
    </citation>
    <scope>NUCLEOTIDE SEQUENCE [LARGE SCALE GENOMIC DNA]</scope>
    <source>
        <strain evidence="3">MT/VB/25A 57/8</strain>
    </source>
</reference>
<accession>A0ABQ9L132</accession>
<feature type="repeat" description="WD" evidence="1">
    <location>
        <begin position="360"/>
        <end position="389"/>
    </location>
</feature>
<dbReference type="InterPro" id="IPR036322">
    <property type="entry name" value="WD40_repeat_dom_sf"/>
</dbReference>
<dbReference type="Gene3D" id="2.130.10.10">
    <property type="entry name" value="YVTN repeat-like/Quinoprotein amine dehydrogenase"/>
    <property type="match status" value="1"/>
</dbReference>
<evidence type="ECO:0000313" key="3">
    <source>
        <dbReference type="EMBL" id="KAJ9153671.1"/>
    </source>
</evidence>
<feature type="repeat" description="WD" evidence="1">
    <location>
        <begin position="208"/>
        <end position="250"/>
    </location>
</feature>
<dbReference type="SMART" id="SM00320">
    <property type="entry name" value="WD40"/>
    <property type="match status" value="6"/>
</dbReference>
<dbReference type="Proteomes" id="UP001174677">
    <property type="component" value="Chromosome 15"/>
</dbReference>
<organism evidence="3 4">
    <name type="scientific">Hevea brasiliensis</name>
    <name type="common">Para rubber tree</name>
    <name type="synonym">Siphonia brasiliensis</name>
    <dbReference type="NCBI Taxonomy" id="3981"/>
    <lineage>
        <taxon>Eukaryota</taxon>
        <taxon>Viridiplantae</taxon>
        <taxon>Streptophyta</taxon>
        <taxon>Embryophyta</taxon>
        <taxon>Tracheophyta</taxon>
        <taxon>Spermatophyta</taxon>
        <taxon>Magnoliopsida</taxon>
        <taxon>eudicotyledons</taxon>
        <taxon>Gunneridae</taxon>
        <taxon>Pentapetalae</taxon>
        <taxon>rosids</taxon>
        <taxon>fabids</taxon>
        <taxon>Malpighiales</taxon>
        <taxon>Euphorbiaceae</taxon>
        <taxon>Crotonoideae</taxon>
        <taxon>Micrandreae</taxon>
        <taxon>Hevea</taxon>
    </lineage>
</organism>
<evidence type="ECO:0008006" key="5">
    <source>
        <dbReference type="Google" id="ProtNLM"/>
    </source>
</evidence>
<dbReference type="PROSITE" id="PS50294">
    <property type="entry name" value="WD_REPEATS_REGION"/>
    <property type="match status" value="1"/>
</dbReference>
<dbReference type="EMBL" id="JARPOI010000015">
    <property type="protein sequence ID" value="KAJ9153671.1"/>
    <property type="molecule type" value="Genomic_DNA"/>
</dbReference>
<evidence type="ECO:0000256" key="2">
    <source>
        <dbReference type="SAM" id="MobiDB-lite"/>
    </source>
</evidence>
<feature type="region of interest" description="Disordered" evidence="2">
    <location>
        <begin position="1"/>
        <end position="57"/>
    </location>
</feature>
<name>A0ABQ9L132_HEVBR</name>
<protein>
    <recommendedName>
        <fullName evidence="5">Translation initiation factor beta propellor-like domain-containing protein</fullName>
    </recommendedName>
</protein>
<dbReference type="InterPro" id="IPR001680">
    <property type="entry name" value="WD40_rpt"/>
</dbReference>
<keyword evidence="4" id="KW-1185">Reference proteome</keyword>
<proteinExistence type="predicted"/>
<gene>
    <name evidence="3" type="ORF">P3X46_027089</name>
</gene>
<sequence>MDLLCNAYSNSSDEEPEPGPQPNTVLRPQFRTEYRAFAPPPSKRPKPDNPQSEAPIPGRYISKRERALLALAQAARAPDRLDQNPNLPLPTSPVLGSITDSDLPCDILLSLKQATGRAQQSQISERLFTALHSHTKPVNALSWSQSHVCSSSSCHCWDGSHHMHMECVEPRPENIRTFRFHNAAVKDVKWSQRGLSVLSCGYDCSSRLIDEDQVIGVIKFHPDNSNLFLSGGSKGCIRLWDIRTGKVVHEYVRDLGPILDVEFTINGKHFISSSDVSGGNVSENSIIVWDVSRQVPLSNQVYVEAYTCPCIRCHPFDPCFVAQSNGNYIAIFSSSPPFKLNKYKRYESHGVSGFPIKCNFSLDGEKLVSGSSDGSIYLYNYRSSDIIKKIKAYEQACIDVAFHPIMPNVIASCGWNGEVSVFE</sequence>
<dbReference type="PANTHER" id="PTHR44566:SF1">
    <property type="entry name" value="WD REPEAT-CONTAINING PROTEIN 25"/>
    <property type="match status" value="1"/>
</dbReference>
<evidence type="ECO:0000313" key="4">
    <source>
        <dbReference type="Proteomes" id="UP001174677"/>
    </source>
</evidence>
<dbReference type="Pfam" id="PF00400">
    <property type="entry name" value="WD40"/>
    <property type="match status" value="3"/>
</dbReference>
<dbReference type="PROSITE" id="PS50082">
    <property type="entry name" value="WD_REPEATS_2"/>
    <property type="match status" value="2"/>
</dbReference>
<evidence type="ECO:0000256" key="1">
    <source>
        <dbReference type="PROSITE-ProRule" id="PRU00221"/>
    </source>
</evidence>
<dbReference type="InterPro" id="IPR053053">
    <property type="entry name" value="WD_repeat_protein"/>
</dbReference>
<keyword evidence="1" id="KW-0853">WD repeat</keyword>
<comment type="caution">
    <text evidence="3">The sequence shown here is derived from an EMBL/GenBank/DDBJ whole genome shotgun (WGS) entry which is preliminary data.</text>
</comment>
<dbReference type="InterPro" id="IPR015943">
    <property type="entry name" value="WD40/YVTN_repeat-like_dom_sf"/>
</dbReference>
<dbReference type="PANTHER" id="PTHR44566">
    <property type="entry name" value="TRANSDUCIN/WD40 REPEAT-LIKE SUPERFAMILY PROTEIN"/>
    <property type="match status" value="1"/>
</dbReference>
<dbReference type="SUPFAM" id="SSF50978">
    <property type="entry name" value="WD40 repeat-like"/>
    <property type="match status" value="1"/>
</dbReference>